<sequence length="570" mass="59510">MIETEHRRVAASNSDQWLSDLATAGGDRDVYAERRDTKAYASAGVLRSREAGMTDRYDRNGHEIRDGHPETVSKHAQAEQAQAYQDDYYGDDQDVATRQSKAYVFDDEREEEGPEWVYDEQRGVWVDRDGNPYVEAYPEGEEDRYAPAADDEYLAPRAETRMPRRKSRGSAVSLAALVLVASIGGGLAYVWKKGGFVGSDIPGIGSAPPVIKASTDPVKIKPAENAAAASQPTHEIFNRSNQTASVANERLVRHEEQPVAVVPTRPEGTAAPAPAVPDANATRPVTTSNIVLPNPEGAGAPDQTASNATETQVTQAPDEPRRVKTIKIMPDSSVVTGEAPITNAEPSAPQTRSVDVSALAPTPPADQPSSEAAPTAPAVAPQAAPVVQGDAGQATSPAPAAPVATVPAGSAAALPDDQTPQALPGEEDGGATTVVEPTQAQAPPPAVPPVRPRHMPPAPKPAQVASAEPTAGAAPAAASAPTAAPVANGSYVVQVSSQRSPADAQSAFQSLQRRFAGVLGGMKPSIRKVDLPDRGTYYRVRVGGWSTPAEATAFCGKLKAAGGDCVIARN</sequence>
<dbReference type="Gene3D" id="3.30.70.1070">
    <property type="entry name" value="Sporulation related repeat"/>
    <property type="match status" value="1"/>
</dbReference>
<dbReference type="InterPro" id="IPR007730">
    <property type="entry name" value="SPOR-like_dom"/>
</dbReference>
<keyword evidence="2" id="KW-1133">Transmembrane helix</keyword>
<accession>A0ABV3PFJ3</accession>
<name>A0ABV3PFJ3_9HYPH</name>
<dbReference type="EMBL" id="JBFNQD010000001">
    <property type="protein sequence ID" value="MEW9304395.1"/>
    <property type="molecule type" value="Genomic_DNA"/>
</dbReference>
<dbReference type="RefSeq" id="WP_367622792.1">
    <property type="nucleotide sequence ID" value="NZ_JBFNQD010000001.1"/>
</dbReference>
<evidence type="ECO:0000256" key="2">
    <source>
        <dbReference type="SAM" id="Phobius"/>
    </source>
</evidence>
<keyword evidence="2" id="KW-0472">Membrane</keyword>
<keyword evidence="5" id="KW-1185">Reference proteome</keyword>
<proteinExistence type="predicted"/>
<feature type="region of interest" description="Disordered" evidence="1">
    <location>
        <begin position="51"/>
        <end position="77"/>
    </location>
</feature>
<dbReference type="Proteomes" id="UP001555786">
    <property type="component" value="Unassembled WGS sequence"/>
</dbReference>
<feature type="domain" description="SPOR" evidence="3">
    <location>
        <begin position="485"/>
        <end position="570"/>
    </location>
</feature>
<comment type="caution">
    <text evidence="4">The sequence shown here is derived from an EMBL/GenBank/DDBJ whole genome shotgun (WGS) entry which is preliminary data.</text>
</comment>
<feature type="compositionally biased region" description="Low complexity" evidence="1">
    <location>
        <begin position="372"/>
        <end position="413"/>
    </location>
</feature>
<feature type="compositionally biased region" description="Polar residues" evidence="1">
    <location>
        <begin position="344"/>
        <end position="354"/>
    </location>
</feature>
<feature type="compositionally biased region" description="Low complexity" evidence="1">
    <location>
        <begin position="461"/>
        <end position="476"/>
    </location>
</feature>
<organism evidence="4 5">
    <name type="scientific">Labrys neptuniae</name>
    <dbReference type="NCBI Taxonomy" id="376174"/>
    <lineage>
        <taxon>Bacteria</taxon>
        <taxon>Pseudomonadati</taxon>
        <taxon>Pseudomonadota</taxon>
        <taxon>Alphaproteobacteria</taxon>
        <taxon>Hyphomicrobiales</taxon>
        <taxon>Xanthobacteraceae</taxon>
        <taxon>Labrys</taxon>
    </lineage>
</organism>
<feature type="transmembrane region" description="Helical" evidence="2">
    <location>
        <begin position="171"/>
        <end position="191"/>
    </location>
</feature>
<feature type="region of interest" description="Disordered" evidence="1">
    <location>
        <begin position="256"/>
        <end position="476"/>
    </location>
</feature>
<feature type="compositionally biased region" description="Polar residues" evidence="1">
    <location>
        <begin position="303"/>
        <end position="315"/>
    </location>
</feature>
<reference evidence="4 5" key="1">
    <citation type="submission" date="2024-07" db="EMBL/GenBank/DDBJ databases">
        <title>Description of Labrys sedimenti sp. nov., isolated from a diclofenac-degrading enrichment culture.</title>
        <authorList>
            <person name="Tancsics A."/>
            <person name="Csepanyi A."/>
        </authorList>
    </citation>
    <scope>NUCLEOTIDE SEQUENCE [LARGE SCALE GENOMIC DNA]</scope>
    <source>
        <strain evidence="4 5">LMG 23578</strain>
    </source>
</reference>
<gene>
    <name evidence="4" type="ORF">ABXS05_02515</name>
</gene>
<feature type="compositionally biased region" description="Pro residues" evidence="1">
    <location>
        <begin position="442"/>
        <end position="460"/>
    </location>
</feature>
<dbReference type="SUPFAM" id="SSF110997">
    <property type="entry name" value="Sporulation related repeat"/>
    <property type="match status" value="1"/>
</dbReference>
<protein>
    <submittedName>
        <fullName evidence="4">SPOR domain-containing protein</fullName>
    </submittedName>
</protein>
<dbReference type="PROSITE" id="PS51724">
    <property type="entry name" value="SPOR"/>
    <property type="match status" value="1"/>
</dbReference>
<feature type="compositionally biased region" description="Low complexity" evidence="1">
    <location>
        <begin position="270"/>
        <end position="281"/>
    </location>
</feature>
<keyword evidence="2" id="KW-0812">Transmembrane</keyword>
<dbReference type="InterPro" id="IPR036680">
    <property type="entry name" value="SPOR-like_sf"/>
</dbReference>
<evidence type="ECO:0000256" key="1">
    <source>
        <dbReference type="SAM" id="MobiDB-lite"/>
    </source>
</evidence>
<evidence type="ECO:0000259" key="3">
    <source>
        <dbReference type="PROSITE" id="PS51724"/>
    </source>
</evidence>
<evidence type="ECO:0000313" key="4">
    <source>
        <dbReference type="EMBL" id="MEW9304395.1"/>
    </source>
</evidence>
<evidence type="ECO:0000313" key="5">
    <source>
        <dbReference type="Proteomes" id="UP001555786"/>
    </source>
</evidence>
<dbReference type="Pfam" id="PF05036">
    <property type="entry name" value="SPOR"/>
    <property type="match status" value="1"/>
</dbReference>